<evidence type="ECO:0000313" key="2">
    <source>
        <dbReference type="EMBL" id="OBV10014.1"/>
    </source>
</evidence>
<evidence type="ECO:0000256" key="1">
    <source>
        <dbReference type="SAM" id="MobiDB-lite"/>
    </source>
</evidence>
<protein>
    <submittedName>
        <fullName evidence="2">Uncharacterized protein</fullName>
    </submittedName>
</protein>
<feature type="compositionally biased region" description="Polar residues" evidence="1">
    <location>
        <begin position="41"/>
        <end position="50"/>
    </location>
</feature>
<comment type="caution">
    <text evidence="2">The sequence shown here is derived from an EMBL/GenBank/DDBJ whole genome shotgun (WGS) entry which is preliminary data.</text>
</comment>
<sequence length="50" mass="5209">MAIPSLLPGFSVGPSPPRPGRAQNYRGARQKQAAGDVSRAGSVSLSHLHK</sequence>
<reference evidence="2 3" key="1">
    <citation type="submission" date="2016-06" db="EMBL/GenBank/DDBJ databases">
        <title>Genome sequence of Porphyrobacter dokdonensis DSW-74.</title>
        <authorList>
            <person name="Kim J.F."/>
            <person name="Song J.Y."/>
        </authorList>
    </citation>
    <scope>NUCLEOTIDE SEQUENCE [LARGE SCALE GENOMIC DNA]</scope>
    <source>
        <strain evidence="2 3">DSW-74</strain>
    </source>
</reference>
<gene>
    <name evidence="2" type="ORF">I603_2575</name>
</gene>
<keyword evidence="3" id="KW-1185">Reference proteome</keyword>
<feature type="region of interest" description="Disordered" evidence="1">
    <location>
        <begin position="1"/>
        <end position="50"/>
    </location>
</feature>
<dbReference type="Proteomes" id="UP000092484">
    <property type="component" value="Unassembled WGS sequence"/>
</dbReference>
<dbReference type="EMBL" id="LZYB01000008">
    <property type="protein sequence ID" value="OBV10014.1"/>
    <property type="molecule type" value="Genomic_DNA"/>
</dbReference>
<dbReference type="AlphaFoldDB" id="A0A1A7BBZ0"/>
<evidence type="ECO:0000313" key="3">
    <source>
        <dbReference type="Proteomes" id="UP000092484"/>
    </source>
</evidence>
<accession>A0A1A7BBZ0</accession>
<dbReference type="STRING" id="1300349.I603_2575"/>
<organism evidence="2 3">
    <name type="scientific">Erythrobacter dokdonensis DSW-74</name>
    <dbReference type="NCBI Taxonomy" id="1300349"/>
    <lineage>
        <taxon>Bacteria</taxon>
        <taxon>Pseudomonadati</taxon>
        <taxon>Pseudomonadota</taxon>
        <taxon>Alphaproteobacteria</taxon>
        <taxon>Sphingomonadales</taxon>
        <taxon>Erythrobacteraceae</taxon>
        <taxon>Erythrobacter/Porphyrobacter group</taxon>
        <taxon>Erythrobacter</taxon>
    </lineage>
</organism>
<proteinExistence type="predicted"/>
<name>A0A1A7BBZ0_9SPHN</name>